<sequence>MKKEEITDEYMRLGRSNKDAIRETITEESLYRMRFAQYGMSTLG</sequence>
<dbReference type="AlphaFoldDB" id="A0A450WGX0"/>
<proteinExistence type="predicted"/>
<organism evidence="1">
    <name type="scientific">Candidatus Kentrum sp. LFY</name>
    <dbReference type="NCBI Taxonomy" id="2126342"/>
    <lineage>
        <taxon>Bacteria</taxon>
        <taxon>Pseudomonadati</taxon>
        <taxon>Pseudomonadota</taxon>
        <taxon>Gammaproteobacteria</taxon>
        <taxon>Candidatus Kentrum</taxon>
    </lineage>
</organism>
<gene>
    <name evidence="1" type="ORF">BECKLFY1418C_GA0070996_102211</name>
</gene>
<reference evidence="1" key="1">
    <citation type="submission" date="2019-02" db="EMBL/GenBank/DDBJ databases">
        <authorList>
            <person name="Gruber-Vodicka R. H."/>
            <person name="Seah K. B. B."/>
        </authorList>
    </citation>
    <scope>NUCLEOTIDE SEQUENCE</scope>
    <source>
        <strain evidence="1">BECK_BY7</strain>
    </source>
</reference>
<dbReference type="EMBL" id="CAADFN010000022">
    <property type="protein sequence ID" value="VFK16238.1"/>
    <property type="molecule type" value="Genomic_DNA"/>
</dbReference>
<accession>A0A450WGX0</accession>
<protein>
    <submittedName>
        <fullName evidence="1">Uncharacterized protein</fullName>
    </submittedName>
</protein>
<name>A0A450WGX0_9GAMM</name>
<evidence type="ECO:0000313" key="1">
    <source>
        <dbReference type="EMBL" id="VFK16238.1"/>
    </source>
</evidence>